<dbReference type="Pfam" id="PF06827">
    <property type="entry name" value="zf-FPG_IleRS"/>
    <property type="match status" value="1"/>
</dbReference>
<dbReference type="SMART" id="SM01232">
    <property type="entry name" value="H2TH"/>
    <property type="match status" value="1"/>
</dbReference>
<reference evidence="17 18" key="1">
    <citation type="submission" date="2015-09" db="EMBL/GenBank/DDBJ databases">
        <title>Draft genome sequence of Kouleothrix aurantiaca JCM 19913.</title>
        <authorList>
            <person name="Hemp J."/>
        </authorList>
    </citation>
    <scope>NUCLEOTIDE SEQUENCE [LARGE SCALE GENOMIC DNA]</scope>
    <source>
        <strain evidence="17 18">COM-B</strain>
    </source>
</reference>
<dbReference type="GO" id="GO:0008270">
    <property type="term" value="F:zinc ion binding"/>
    <property type="evidence" value="ECO:0007669"/>
    <property type="project" value="UniProtKB-KW"/>
</dbReference>
<dbReference type="Gene3D" id="3.20.190.10">
    <property type="entry name" value="MutM-like, N-terminal"/>
    <property type="match status" value="1"/>
</dbReference>
<keyword evidence="18" id="KW-1185">Reference proteome</keyword>
<keyword evidence="11" id="KW-0456">Lyase</keyword>
<dbReference type="GO" id="GO:0034039">
    <property type="term" value="F:8-oxo-7,8-dihydroguanine DNA N-glycosylase activity"/>
    <property type="evidence" value="ECO:0007669"/>
    <property type="project" value="TreeGrafter"/>
</dbReference>
<evidence type="ECO:0000256" key="5">
    <source>
        <dbReference type="ARBA" id="ARBA00022763"/>
    </source>
</evidence>
<protein>
    <submittedName>
        <fullName evidence="17">Formamidopyrimidine-DNA glycosylase</fullName>
    </submittedName>
</protein>
<sequence>MAEVPEVETIVRDLREAVVGRPILGAEVLLPDAVRFPAPAAFTALLAGQRVLAAERRAKHILMPLEGDLLLAVHFMLWGTLLLTPTAQRRLPETLVVFHLDRDEDLRLLDKLGYARTALGPPDDVAARLDLAALGPDALDPNFSPEILANQLGKRRGALKTVLLNQKVLAGLGNRDADESMWLAGIDPRRAPATLTTDEIARLYAAIGQVLHEGLELRGTQADLFGRPGQARHRRNVFERTGQPCPRCGTRIEHLRLGGRNTHFCP</sequence>
<evidence type="ECO:0000259" key="16">
    <source>
        <dbReference type="PROSITE" id="PS51068"/>
    </source>
</evidence>
<dbReference type="GO" id="GO:0003684">
    <property type="term" value="F:damaged DNA binding"/>
    <property type="evidence" value="ECO:0007669"/>
    <property type="project" value="InterPro"/>
</dbReference>
<dbReference type="GO" id="GO:0006284">
    <property type="term" value="P:base-excision repair"/>
    <property type="evidence" value="ECO:0007669"/>
    <property type="project" value="InterPro"/>
</dbReference>
<dbReference type="AlphaFoldDB" id="A0A0P9F0L3"/>
<keyword evidence="13" id="KW-0326">Glycosidase</keyword>
<organism evidence="17 18">
    <name type="scientific">Kouleothrix aurantiaca</name>
    <dbReference type="NCBI Taxonomy" id="186479"/>
    <lineage>
        <taxon>Bacteria</taxon>
        <taxon>Bacillati</taxon>
        <taxon>Chloroflexota</taxon>
        <taxon>Chloroflexia</taxon>
        <taxon>Chloroflexales</taxon>
        <taxon>Roseiflexineae</taxon>
        <taxon>Roseiflexaceae</taxon>
        <taxon>Kouleothrix</taxon>
    </lineage>
</organism>
<evidence type="ECO:0000256" key="2">
    <source>
        <dbReference type="ARBA" id="ARBA00001947"/>
    </source>
</evidence>
<evidence type="ECO:0000256" key="6">
    <source>
        <dbReference type="ARBA" id="ARBA00022771"/>
    </source>
</evidence>
<dbReference type="SUPFAM" id="SSF46946">
    <property type="entry name" value="S13-like H2TH domain"/>
    <property type="match status" value="1"/>
</dbReference>
<dbReference type="Pfam" id="PF06831">
    <property type="entry name" value="H2TH"/>
    <property type="match status" value="1"/>
</dbReference>
<evidence type="ECO:0000256" key="7">
    <source>
        <dbReference type="ARBA" id="ARBA00022801"/>
    </source>
</evidence>
<dbReference type="SUPFAM" id="SSF57716">
    <property type="entry name" value="Glucocorticoid receptor-like (DNA-binding domain)"/>
    <property type="match status" value="1"/>
</dbReference>
<keyword evidence="5" id="KW-0227">DNA damage</keyword>
<dbReference type="Gene3D" id="1.10.8.50">
    <property type="match status" value="1"/>
</dbReference>
<evidence type="ECO:0000256" key="1">
    <source>
        <dbReference type="ARBA" id="ARBA00001668"/>
    </source>
</evidence>
<evidence type="ECO:0000256" key="14">
    <source>
        <dbReference type="PROSITE-ProRule" id="PRU00391"/>
    </source>
</evidence>
<keyword evidence="9" id="KW-0238">DNA-binding</keyword>
<dbReference type="CDD" id="cd08966">
    <property type="entry name" value="EcFpg-like_N"/>
    <property type="match status" value="1"/>
</dbReference>
<dbReference type="InterPro" id="IPR015886">
    <property type="entry name" value="H2TH_FPG"/>
</dbReference>
<comment type="cofactor">
    <cofactor evidence="2">
        <name>Zn(2+)</name>
        <dbReference type="ChEBI" id="CHEBI:29105"/>
    </cofactor>
</comment>
<gene>
    <name evidence="17" type="ORF">SE17_30375</name>
</gene>
<accession>A0A0P9F0L3</accession>
<evidence type="ECO:0000256" key="4">
    <source>
        <dbReference type="ARBA" id="ARBA00022723"/>
    </source>
</evidence>
<feature type="domain" description="FPG-type" evidence="15">
    <location>
        <begin position="236"/>
        <end position="266"/>
    </location>
</feature>
<keyword evidence="10" id="KW-0234">DNA repair</keyword>
<dbReference type="PANTHER" id="PTHR22993">
    <property type="entry name" value="FORMAMIDOPYRIMIDINE-DNA GLYCOSYLASE"/>
    <property type="match status" value="1"/>
</dbReference>
<evidence type="ECO:0000256" key="12">
    <source>
        <dbReference type="ARBA" id="ARBA00023268"/>
    </source>
</evidence>
<dbReference type="PANTHER" id="PTHR22993:SF9">
    <property type="entry name" value="FORMAMIDOPYRIMIDINE-DNA GLYCOSYLASE"/>
    <property type="match status" value="1"/>
</dbReference>
<dbReference type="InterPro" id="IPR010979">
    <property type="entry name" value="Ribosomal_uS13-like_H2TH"/>
</dbReference>
<dbReference type="InterPro" id="IPR000214">
    <property type="entry name" value="Znf_DNA_glyclase/AP_lyase"/>
</dbReference>
<evidence type="ECO:0000313" key="18">
    <source>
        <dbReference type="Proteomes" id="UP000050509"/>
    </source>
</evidence>
<feature type="non-terminal residue" evidence="17">
    <location>
        <position position="266"/>
    </location>
</feature>
<dbReference type="Proteomes" id="UP000050509">
    <property type="component" value="Unassembled WGS sequence"/>
</dbReference>
<proteinExistence type="inferred from homology"/>
<dbReference type="GO" id="GO:0016829">
    <property type="term" value="F:lyase activity"/>
    <property type="evidence" value="ECO:0007669"/>
    <property type="project" value="UniProtKB-KW"/>
</dbReference>
<dbReference type="PROSITE" id="PS51066">
    <property type="entry name" value="ZF_FPG_2"/>
    <property type="match status" value="1"/>
</dbReference>
<dbReference type="InterPro" id="IPR035937">
    <property type="entry name" value="FPG_N"/>
</dbReference>
<keyword evidence="8" id="KW-0862">Zinc</keyword>
<name>A0A0P9F0L3_9CHLR</name>
<evidence type="ECO:0000256" key="9">
    <source>
        <dbReference type="ARBA" id="ARBA00023125"/>
    </source>
</evidence>
<keyword evidence="4" id="KW-0479">Metal-binding</keyword>
<dbReference type="GO" id="GO:0003906">
    <property type="term" value="F:DNA-(apurinic or apyrimidinic site) endonuclease activity"/>
    <property type="evidence" value="ECO:0007669"/>
    <property type="project" value="InterPro"/>
</dbReference>
<comment type="caution">
    <text evidence="17">The sequence shown here is derived from an EMBL/GenBank/DDBJ whole genome shotgun (WGS) entry which is preliminary data.</text>
</comment>
<dbReference type="InterPro" id="IPR010663">
    <property type="entry name" value="Znf_FPG/IleRS"/>
</dbReference>
<evidence type="ECO:0000256" key="3">
    <source>
        <dbReference type="ARBA" id="ARBA00009409"/>
    </source>
</evidence>
<evidence type="ECO:0000313" key="17">
    <source>
        <dbReference type="EMBL" id="KPV49833.1"/>
    </source>
</evidence>
<evidence type="ECO:0000256" key="10">
    <source>
        <dbReference type="ARBA" id="ARBA00023204"/>
    </source>
</evidence>
<evidence type="ECO:0000256" key="11">
    <source>
        <dbReference type="ARBA" id="ARBA00023239"/>
    </source>
</evidence>
<evidence type="ECO:0000256" key="13">
    <source>
        <dbReference type="ARBA" id="ARBA00023295"/>
    </source>
</evidence>
<evidence type="ECO:0000259" key="15">
    <source>
        <dbReference type="PROSITE" id="PS51066"/>
    </source>
</evidence>
<dbReference type="SUPFAM" id="SSF81624">
    <property type="entry name" value="N-terminal domain of MutM-like DNA repair proteins"/>
    <property type="match status" value="1"/>
</dbReference>
<evidence type="ECO:0000256" key="8">
    <source>
        <dbReference type="ARBA" id="ARBA00022833"/>
    </source>
</evidence>
<comment type="similarity">
    <text evidence="3">Belongs to the FPG family.</text>
</comment>
<feature type="domain" description="Formamidopyrimidine-DNA glycosylase catalytic" evidence="16">
    <location>
        <begin position="2"/>
        <end position="115"/>
    </location>
</feature>
<dbReference type="SMART" id="SM00898">
    <property type="entry name" value="Fapy_DNA_glyco"/>
    <property type="match status" value="1"/>
</dbReference>
<dbReference type="Pfam" id="PF01149">
    <property type="entry name" value="Fapy_DNA_glyco"/>
    <property type="match status" value="1"/>
</dbReference>
<dbReference type="EMBL" id="LJCR01001721">
    <property type="protein sequence ID" value="KPV49833.1"/>
    <property type="molecule type" value="Genomic_DNA"/>
</dbReference>
<keyword evidence="6 14" id="KW-0863">Zinc-finger</keyword>
<comment type="catalytic activity">
    <reaction evidence="1">
        <text>Hydrolysis of DNA containing ring-opened 7-methylguanine residues, releasing 2,6-diamino-4-hydroxy-5-(N-methyl)formamidopyrimidine.</text>
        <dbReference type="EC" id="3.2.2.23"/>
    </reaction>
</comment>
<dbReference type="InterPro" id="IPR012319">
    <property type="entry name" value="FPG_cat"/>
</dbReference>
<keyword evidence="7" id="KW-0378">Hydrolase</keyword>
<keyword evidence="12" id="KW-0511">Multifunctional enzyme</keyword>
<dbReference type="PROSITE" id="PS51068">
    <property type="entry name" value="FPG_CAT"/>
    <property type="match status" value="1"/>
</dbReference>